<dbReference type="EMBL" id="BTSY01000003">
    <property type="protein sequence ID" value="GMT19163.1"/>
    <property type="molecule type" value="Genomic_DNA"/>
</dbReference>
<evidence type="ECO:0000313" key="2">
    <source>
        <dbReference type="EMBL" id="GMT19163.1"/>
    </source>
</evidence>
<feature type="compositionally biased region" description="Low complexity" evidence="1">
    <location>
        <begin position="39"/>
        <end position="71"/>
    </location>
</feature>
<dbReference type="Proteomes" id="UP001432322">
    <property type="component" value="Unassembled WGS sequence"/>
</dbReference>
<dbReference type="AlphaFoldDB" id="A0AAV5VLN7"/>
<evidence type="ECO:0000256" key="1">
    <source>
        <dbReference type="SAM" id="MobiDB-lite"/>
    </source>
</evidence>
<accession>A0AAV5VLN7</accession>
<feature type="compositionally biased region" description="Low complexity" evidence="1">
    <location>
        <begin position="96"/>
        <end position="107"/>
    </location>
</feature>
<sequence length="130" mass="14133">AGGASMSAQQTHSMHMGMRAGVAPGHDPNGVVASQRMMQQQQQQQQRVTPQQAAAAQQQWQQQQAQYMQQQGRPYGGTPQMGAPNQYMPPHFARAQQQQFPGQMGQQGMMGGQQPPPMVSSKPGEDGGFR</sequence>
<feature type="non-terminal residue" evidence="2">
    <location>
        <position position="1"/>
    </location>
</feature>
<evidence type="ECO:0008006" key="4">
    <source>
        <dbReference type="Google" id="ProtNLM"/>
    </source>
</evidence>
<name>A0AAV5VLN7_9BILA</name>
<reference evidence="2" key="1">
    <citation type="submission" date="2023-10" db="EMBL/GenBank/DDBJ databases">
        <title>Genome assembly of Pristionchus species.</title>
        <authorList>
            <person name="Yoshida K."/>
            <person name="Sommer R.J."/>
        </authorList>
    </citation>
    <scope>NUCLEOTIDE SEQUENCE</scope>
    <source>
        <strain evidence="2">RS5133</strain>
    </source>
</reference>
<organism evidence="2 3">
    <name type="scientific">Pristionchus fissidentatus</name>
    <dbReference type="NCBI Taxonomy" id="1538716"/>
    <lineage>
        <taxon>Eukaryota</taxon>
        <taxon>Metazoa</taxon>
        <taxon>Ecdysozoa</taxon>
        <taxon>Nematoda</taxon>
        <taxon>Chromadorea</taxon>
        <taxon>Rhabditida</taxon>
        <taxon>Rhabditina</taxon>
        <taxon>Diplogasteromorpha</taxon>
        <taxon>Diplogasteroidea</taxon>
        <taxon>Neodiplogasteridae</taxon>
        <taxon>Pristionchus</taxon>
    </lineage>
</organism>
<proteinExistence type="predicted"/>
<evidence type="ECO:0000313" key="3">
    <source>
        <dbReference type="Proteomes" id="UP001432322"/>
    </source>
</evidence>
<protein>
    <recommendedName>
        <fullName evidence="4">Mastermind</fullName>
    </recommendedName>
</protein>
<gene>
    <name evidence="2" type="ORF">PFISCL1PPCAC_10460</name>
</gene>
<keyword evidence="3" id="KW-1185">Reference proteome</keyword>
<feature type="compositionally biased region" description="Polar residues" evidence="1">
    <location>
        <begin position="1"/>
        <end position="13"/>
    </location>
</feature>
<feature type="region of interest" description="Disordered" evidence="1">
    <location>
        <begin position="1"/>
        <end position="130"/>
    </location>
</feature>
<comment type="caution">
    <text evidence="2">The sequence shown here is derived from an EMBL/GenBank/DDBJ whole genome shotgun (WGS) entry which is preliminary data.</text>
</comment>